<dbReference type="EMBL" id="JAEQMG010000041">
    <property type="protein sequence ID" value="MBK6087859.1"/>
    <property type="molecule type" value="Genomic_DNA"/>
</dbReference>
<dbReference type="SUPFAM" id="SSF103486">
    <property type="entry name" value="V-type ATP synthase subunit C"/>
    <property type="match status" value="1"/>
</dbReference>
<proteinExistence type="predicted"/>
<gene>
    <name evidence="3" type="ORF">JKK62_04190</name>
</gene>
<accession>A0A934WR39</accession>
<evidence type="ECO:0000256" key="2">
    <source>
        <dbReference type="ARBA" id="ARBA00023065"/>
    </source>
</evidence>
<sequence length="341" mass="39749">MAIINPASAIIAKIKTKYGKRLTDKDYRAMVKCESVGDVVQYLKSYTHYQVFLDKVSNDIHRGNLEQLIRERQFEELLTLCKYNQGDTPVTKYILRSTEISELMKFITLLSIGRPREYLFSLPLYFTQHTDIALEKLSSIHSHKELVSVLERTDYADILRQFPPDENGDYDLAAIEDALENDNLDQLYTDIGSIKNKKDRNELIKLFDTLSDYQNYSRIIRLKKNYHLSNDEIRKHLLRYGKLMGKNLDRILSKEEYEEIREELKRTGVGKKAKTIDADSEMAVQGSFEMCRRQLYFSTNPEIVLLAYRIVSLTELNNVIAVVEGVRYQIEPDKILEILIL</sequence>
<evidence type="ECO:0000313" key="4">
    <source>
        <dbReference type="Proteomes" id="UP000633365"/>
    </source>
</evidence>
<dbReference type="PANTHER" id="PTHR38682:SF1">
    <property type="entry name" value="V-TYPE ATP SYNTHASE SUBUNIT C"/>
    <property type="match status" value="1"/>
</dbReference>
<name>A0A934WR39_9FIRM</name>
<dbReference type="InterPro" id="IPR050873">
    <property type="entry name" value="V-ATPase_V0D/AC39_subunit"/>
</dbReference>
<dbReference type="RefSeq" id="WP_186833369.1">
    <property type="nucleotide sequence ID" value="NZ_JAEQMG010000041.1"/>
</dbReference>
<keyword evidence="2" id="KW-0406">Ion transport</keyword>
<protein>
    <submittedName>
        <fullName evidence="3">V-type ATPase subunit</fullName>
    </submittedName>
</protein>
<dbReference type="AlphaFoldDB" id="A0A934WR39"/>
<dbReference type="PANTHER" id="PTHR38682">
    <property type="entry name" value="V-TYPE ATP SYNTHASE SUBUNIT C"/>
    <property type="match status" value="1"/>
</dbReference>
<dbReference type="InterPro" id="IPR036079">
    <property type="entry name" value="ATPase_csu/dsu_sf"/>
</dbReference>
<dbReference type="Pfam" id="PF01992">
    <property type="entry name" value="vATP-synt_AC39"/>
    <property type="match status" value="1"/>
</dbReference>
<keyword evidence="4" id="KW-1185">Reference proteome</keyword>
<comment type="caution">
    <text evidence="3">The sequence shown here is derived from an EMBL/GenBank/DDBJ whole genome shotgun (WGS) entry which is preliminary data.</text>
</comment>
<organism evidence="3 4">
    <name type="scientific">Ruminococcus difficilis</name>
    <dbReference type="NCBI Taxonomy" id="2763069"/>
    <lineage>
        <taxon>Bacteria</taxon>
        <taxon>Bacillati</taxon>
        <taxon>Bacillota</taxon>
        <taxon>Clostridia</taxon>
        <taxon>Eubacteriales</taxon>
        <taxon>Oscillospiraceae</taxon>
        <taxon>Ruminococcus</taxon>
    </lineage>
</organism>
<evidence type="ECO:0000313" key="3">
    <source>
        <dbReference type="EMBL" id="MBK6087859.1"/>
    </source>
</evidence>
<dbReference type="InterPro" id="IPR044911">
    <property type="entry name" value="V-type_ATPase_csu/dsu_dom_3"/>
</dbReference>
<dbReference type="Proteomes" id="UP000633365">
    <property type="component" value="Unassembled WGS sequence"/>
</dbReference>
<keyword evidence="1" id="KW-0813">Transport</keyword>
<reference evidence="3" key="1">
    <citation type="submission" date="2021-01" db="EMBL/GenBank/DDBJ databases">
        <title>Genome public.</title>
        <authorList>
            <person name="Liu C."/>
            <person name="Sun Q."/>
        </authorList>
    </citation>
    <scope>NUCLEOTIDE SEQUENCE</scope>
    <source>
        <strain evidence="3">M6</strain>
    </source>
</reference>
<dbReference type="GO" id="GO:0046961">
    <property type="term" value="F:proton-transporting ATPase activity, rotational mechanism"/>
    <property type="evidence" value="ECO:0007669"/>
    <property type="project" value="InterPro"/>
</dbReference>
<dbReference type="Gene3D" id="1.10.132.50">
    <property type="entry name" value="ATP synthase (C/AC39) subunit, domain 3"/>
    <property type="match status" value="2"/>
</dbReference>
<evidence type="ECO:0000256" key="1">
    <source>
        <dbReference type="ARBA" id="ARBA00022448"/>
    </source>
</evidence>
<dbReference type="InterPro" id="IPR002843">
    <property type="entry name" value="ATPase_V0-cplx_csu/dsu"/>
</dbReference>